<dbReference type="EMBL" id="JACHMD010000001">
    <property type="protein sequence ID" value="MBB4666634.1"/>
    <property type="molecule type" value="Genomic_DNA"/>
</dbReference>
<organism evidence="2 3">
    <name type="scientific">Microbacterium marinum</name>
    <dbReference type="NCBI Taxonomy" id="421115"/>
    <lineage>
        <taxon>Bacteria</taxon>
        <taxon>Bacillati</taxon>
        <taxon>Actinomycetota</taxon>
        <taxon>Actinomycetes</taxon>
        <taxon>Micrococcales</taxon>
        <taxon>Microbacteriaceae</taxon>
        <taxon>Microbacterium</taxon>
    </lineage>
</organism>
<name>A0A7W7BS20_9MICO</name>
<gene>
    <name evidence="2" type="ORF">BKA24_001343</name>
</gene>
<feature type="transmembrane region" description="Helical" evidence="1">
    <location>
        <begin position="51"/>
        <end position="73"/>
    </location>
</feature>
<dbReference type="Proteomes" id="UP000573729">
    <property type="component" value="Unassembled WGS sequence"/>
</dbReference>
<dbReference type="RefSeq" id="WP_221417291.1">
    <property type="nucleotide sequence ID" value="NZ_JACHMD010000001.1"/>
</dbReference>
<keyword evidence="1" id="KW-1133">Transmembrane helix</keyword>
<proteinExistence type="predicted"/>
<keyword evidence="3" id="KW-1185">Reference proteome</keyword>
<evidence type="ECO:0000256" key="1">
    <source>
        <dbReference type="SAM" id="Phobius"/>
    </source>
</evidence>
<keyword evidence="1" id="KW-0812">Transmembrane</keyword>
<reference evidence="2 3" key="1">
    <citation type="submission" date="2020-08" db="EMBL/GenBank/DDBJ databases">
        <title>Sequencing the genomes of 1000 actinobacteria strains.</title>
        <authorList>
            <person name="Klenk H.-P."/>
        </authorList>
    </citation>
    <scope>NUCLEOTIDE SEQUENCE [LARGE SCALE GENOMIC DNA]</scope>
    <source>
        <strain evidence="2 3">DSM 24947</strain>
    </source>
</reference>
<evidence type="ECO:0000313" key="3">
    <source>
        <dbReference type="Proteomes" id="UP000573729"/>
    </source>
</evidence>
<sequence length="103" mass="11095">MFVESEIVEPERPTAIAVDADALRALPARRPADPPARSSRIAWELIDVDRYVVTISGAVAGFIDVVGAVYVVLSGDRYARAVEVAQTLVWSTAVAALDNARTR</sequence>
<protein>
    <submittedName>
        <fullName evidence="2">Uncharacterized protein</fullName>
    </submittedName>
</protein>
<dbReference type="AlphaFoldDB" id="A0A7W7BS20"/>
<evidence type="ECO:0000313" key="2">
    <source>
        <dbReference type="EMBL" id="MBB4666634.1"/>
    </source>
</evidence>
<comment type="caution">
    <text evidence="2">The sequence shown here is derived from an EMBL/GenBank/DDBJ whole genome shotgun (WGS) entry which is preliminary data.</text>
</comment>
<keyword evidence="1" id="KW-0472">Membrane</keyword>
<accession>A0A7W7BS20</accession>